<organism evidence="1 2">
    <name type="scientific">Hyella patelloides LEGE 07179</name>
    <dbReference type="NCBI Taxonomy" id="945734"/>
    <lineage>
        <taxon>Bacteria</taxon>
        <taxon>Bacillati</taxon>
        <taxon>Cyanobacteriota</taxon>
        <taxon>Cyanophyceae</taxon>
        <taxon>Pleurocapsales</taxon>
        <taxon>Hyellaceae</taxon>
        <taxon>Hyella</taxon>
    </lineage>
</organism>
<reference evidence="1 2" key="1">
    <citation type="submission" date="2019-01" db="EMBL/GenBank/DDBJ databases">
        <authorList>
            <person name="Brito A."/>
        </authorList>
    </citation>
    <scope>NUCLEOTIDE SEQUENCE [LARGE SCALE GENOMIC DNA]</scope>
    <source>
        <strain evidence="1">1</strain>
    </source>
</reference>
<dbReference type="EMBL" id="CAACVJ010000634">
    <property type="protein sequence ID" value="VEP17993.1"/>
    <property type="molecule type" value="Genomic_DNA"/>
</dbReference>
<accession>A0A563W373</accession>
<evidence type="ECO:0000313" key="2">
    <source>
        <dbReference type="Proteomes" id="UP000320055"/>
    </source>
</evidence>
<dbReference type="Proteomes" id="UP000320055">
    <property type="component" value="Unassembled WGS sequence"/>
</dbReference>
<gene>
    <name evidence="1" type="ORF">H1P_670015</name>
</gene>
<sequence length="46" mass="5212">MTGSAKGTVDDLLAIALTNNHQQKISVLFMGQFEDKLMYFKISHRL</sequence>
<dbReference type="AlphaFoldDB" id="A0A563W373"/>
<proteinExistence type="predicted"/>
<keyword evidence="2" id="KW-1185">Reference proteome</keyword>
<protein>
    <submittedName>
        <fullName evidence="1">Uncharacterized protein</fullName>
    </submittedName>
</protein>
<evidence type="ECO:0000313" key="1">
    <source>
        <dbReference type="EMBL" id="VEP17993.1"/>
    </source>
</evidence>
<name>A0A563W373_9CYAN</name>